<dbReference type="AlphaFoldDB" id="A0A7I8ICU0"/>
<name>A0A7I8ICU0_SPIIN</name>
<evidence type="ECO:0000313" key="3">
    <source>
        <dbReference type="EMBL" id="CAA2615871.1"/>
    </source>
</evidence>
<dbReference type="PANTHER" id="PTHR36055:SF1">
    <property type="entry name" value="C2H2-LIKE ZINC FINGER PROTEIN"/>
    <property type="match status" value="1"/>
</dbReference>
<keyword evidence="4" id="KW-1185">Reference proteome</keyword>
<feature type="region of interest" description="Disordered" evidence="1">
    <location>
        <begin position="168"/>
        <end position="240"/>
    </location>
</feature>
<feature type="compositionally biased region" description="Polar residues" evidence="1">
    <location>
        <begin position="458"/>
        <end position="469"/>
    </location>
</feature>
<reference evidence="3 4" key="1">
    <citation type="submission" date="2019-12" db="EMBL/GenBank/DDBJ databases">
        <authorList>
            <person name="Scholz U."/>
            <person name="Mascher M."/>
            <person name="Fiebig A."/>
        </authorList>
    </citation>
    <scope>NUCLEOTIDE SEQUENCE</scope>
</reference>
<dbReference type="EMBL" id="CACRZD030000002">
    <property type="protein sequence ID" value="CAA6655576.1"/>
    <property type="molecule type" value="Genomic_DNA"/>
</dbReference>
<gene>
    <name evidence="3" type="ORF">SI7747_02002116</name>
</gene>
<organism evidence="3">
    <name type="scientific">Spirodela intermedia</name>
    <name type="common">Intermediate duckweed</name>
    <dbReference type="NCBI Taxonomy" id="51605"/>
    <lineage>
        <taxon>Eukaryota</taxon>
        <taxon>Viridiplantae</taxon>
        <taxon>Streptophyta</taxon>
        <taxon>Embryophyta</taxon>
        <taxon>Tracheophyta</taxon>
        <taxon>Spermatophyta</taxon>
        <taxon>Magnoliopsida</taxon>
        <taxon>Liliopsida</taxon>
        <taxon>Araceae</taxon>
        <taxon>Lemnoideae</taxon>
        <taxon>Spirodela</taxon>
    </lineage>
</organism>
<evidence type="ECO:0000256" key="2">
    <source>
        <dbReference type="SAM" id="SignalP"/>
    </source>
</evidence>
<evidence type="ECO:0000313" key="4">
    <source>
        <dbReference type="Proteomes" id="UP001189122"/>
    </source>
</evidence>
<proteinExistence type="predicted"/>
<dbReference type="EMBL" id="LR743589">
    <property type="protein sequence ID" value="CAA2615871.1"/>
    <property type="molecule type" value="Genomic_DNA"/>
</dbReference>
<protein>
    <submittedName>
        <fullName evidence="3">Uncharacterized protein</fullName>
    </submittedName>
</protein>
<sequence>MSSMKSRSSWLAFAVVNLKGAVAKVSPKNRELLAAFWDKLSLNEAKELVSFEDVTFEDVVEGRPSMFPISSQELFSVLDDASEKTFMCAGTAISLQKFVFDGEVGKIATEMRNLVACTSFLLEQKLVKAWLADKDAEALRCQKLLFEEEEAAQKRQAELLERKRMKKLRQKEHKMKENVVVDEPSSEGSRDAAEDASCPMEASCPDMAADDFSLRPNHSAPEDSPQSPFMVSDEMHGAEDGDADRYLDQEVQQESALRQPTPPCQLALKSTRNVFSPLQRPGAMHRPNGHKDPKTASSFTGQKIWTRKSKPQCEDEGAACKERDKETRDGSAAIGGCKVLIGSISVTLKDGKEQNPGSVDSTSADRREDESPETTTDDSPDGVSLSAPEVEQPSAPRLFSSKVAVAFLSQRWKEALSSDHVKLVAPIEAEAMPMGDADLHDESCTEVPDIDVCEESRTGTSSQPPPTDASSHRSQVEDVDVEIAAADSASAVGYRPKFRAKPERSYRLKYIPKQSLTG</sequence>
<feature type="region of interest" description="Disordered" evidence="1">
    <location>
        <begin position="277"/>
        <end position="332"/>
    </location>
</feature>
<feature type="signal peptide" evidence="2">
    <location>
        <begin position="1"/>
        <end position="23"/>
    </location>
</feature>
<feature type="region of interest" description="Disordered" evidence="1">
    <location>
        <begin position="348"/>
        <end position="398"/>
    </location>
</feature>
<dbReference type="Proteomes" id="UP001189122">
    <property type="component" value="Unassembled WGS sequence"/>
</dbReference>
<keyword evidence="2" id="KW-0732">Signal</keyword>
<feature type="compositionally biased region" description="Acidic residues" evidence="1">
    <location>
        <begin position="370"/>
        <end position="380"/>
    </location>
</feature>
<dbReference type="PANTHER" id="PTHR36055">
    <property type="entry name" value="C2H2-LIKE ZINC FINGER PROTEIN"/>
    <property type="match status" value="1"/>
</dbReference>
<feature type="region of interest" description="Disordered" evidence="1">
    <location>
        <begin position="450"/>
        <end position="477"/>
    </location>
</feature>
<feature type="chain" id="PRO_5029898710" evidence="2">
    <location>
        <begin position="24"/>
        <end position="518"/>
    </location>
</feature>
<accession>A0A7I8ICU0</accession>
<evidence type="ECO:0000256" key="1">
    <source>
        <dbReference type="SAM" id="MobiDB-lite"/>
    </source>
</evidence>
<feature type="compositionally biased region" description="Basic and acidic residues" evidence="1">
    <location>
        <begin position="318"/>
        <end position="329"/>
    </location>
</feature>